<evidence type="ECO:0000313" key="1">
    <source>
        <dbReference type="EMBL" id="HJB11421.1"/>
    </source>
</evidence>
<gene>
    <name evidence="1" type="ORF">H9786_13005</name>
</gene>
<evidence type="ECO:0000313" key="2">
    <source>
        <dbReference type="Proteomes" id="UP000823823"/>
    </source>
</evidence>
<reference evidence="1" key="2">
    <citation type="submission" date="2021-04" db="EMBL/GenBank/DDBJ databases">
        <authorList>
            <person name="Gilroy R."/>
        </authorList>
    </citation>
    <scope>NUCLEOTIDE SEQUENCE</scope>
    <source>
        <strain evidence="1">ChiHjej13B12-24818</strain>
    </source>
</reference>
<comment type="caution">
    <text evidence="1">The sequence shown here is derived from an EMBL/GenBank/DDBJ whole genome shotgun (WGS) entry which is preliminary data.</text>
</comment>
<dbReference type="Proteomes" id="UP000823823">
    <property type="component" value="Unassembled WGS sequence"/>
</dbReference>
<dbReference type="AlphaFoldDB" id="A0A9D2RQ90"/>
<accession>A0A9D2RQ90</accession>
<dbReference type="EMBL" id="DWZH01000100">
    <property type="protein sequence ID" value="HJB11421.1"/>
    <property type="molecule type" value="Genomic_DNA"/>
</dbReference>
<protein>
    <recommendedName>
        <fullName evidence="3">WXG100 family type VII secretion target</fullName>
    </recommendedName>
</protein>
<name>A0A9D2RQ90_9MICO</name>
<proteinExistence type="predicted"/>
<sequence>MNPEEGREVATGITEAGQQILEAIDQVTAQVNGVNWVGPDYDAYQQDWNSFVSSQVSSLVDAFQAKSDELNQHAEQQEVTSNSQ</sequence>
<dbReference type="Gene3D" id="1.10.287.1060">
    <property type="entry name" value="ESAT-6-like"/>
    <property type="match status" value="1"/>
</dbReference>
<organism evidence="1 2">
    <name type="scientific">Candidatus Brachybacterium merdavium</name>
    <dbReference type="NCBI Taxonomy" id="2838513"/>
    <lineage>
        <taxon>Bacteria</taxon>
        <taxon>Bacillati</taxon>
        <taxon>Actinomycetota</taxon>
        <taxon>Actinomycetes</taxon>
        <taxon>Micrococcales</taxon>
        <taxon>Dermabacteraceae</taxon>
        <taxon>Brachybacterium</taxon>
    </lineage>
</organism>
<reference evidence="1" key="1">
    <citation type="journal article" date="2021" name="PeerJ">
        <title>Extensive microbial diversity within the chicken gut microbiome revealed by metagenomics and culture.</title>
        <authorList>
            <person name="Gilroy R."/>
            <person name="Ravi A."/>
            <person name="Getino M."/>
            <person name="Pursley I."/>
            <person name="Horton D.L."/>
            <person name="Alikhan N.F."/>
            <person name="Baker D."/>
            <person name="Gharbi K."/>
            <person name="Hall N."/>
            <person name="Watson M."/>
            <person name="Adriaenssens E.M."/>
            <person name="Foster-Nyarko E."/>
            <person name="Jarju S."/>
            <person name="Secka A."/>
            <person name="Antonio M."/>
            <person name="Oren A."/>
            <person name="Chaudhuri R.R."/>
            <person name="La Ragione R."/>
            <person name="Hildebrand F."/>
            <person name="Pallen M.J."/>
        </authorList>
    </citation>
    <scope>NUCLEOTIDE SEQUENCE</scope>
    <source>
        <strain evidence="1">ChiHjej13B12-24818</strain>
    </source>
</reference>
<evidence type="ECO:0008006" key="3">
    <source>
        <dbReference type="Google" id="ProtNLM"/>
    </source>
</evidence>